<protein>
    <recommendedName>
        <fullName evidence="4">BTB domain-containing protein</fullName>
    </recommendedName>
</protein>
<evidence type="ECO:0000313" key="3">
    <source>
        <dbReference type="Proteomes" id="UP000700596"/>
    </source>
</evidence>
<dbReference type="Gene3D" id="4.10.60.10">
    <property type="entry name" value="Zinc finger, CCHC-type"/>
    <property type="match status" value="1"/>
</dbReference>
<evidence type="ECO:0000313" key="2">
    <source>
        <dbReference type="EMBL" id="KAH7115854.1"/>
    </source>
</evidence>
<dbReference type="Gene3D" id="3.30.710.10">
    <property type="entry name" value="Potassium Channel Kv1.1, Chain A"/>
    <property type="match status" value="1"/>
</dbReference>
<gene>
    <name evidence="2" type="ORF">B0J11DRAFT_583907</name>
</gene>
<dbReference type="SUPFAM" id="SSF54695">
    <property type="entry name" value="POZ domain"/>
    <property type="match status" value="1"/>
</dbReference>
<proteinExistence type="predicted"/>
<evidence type="ECO:0008006" key="4">
    <source>
        <dbReference type="Google" id="ProtNLM"/>
    </source>
</evidence>
<reference evidence="2" key="1">
    <citation type="journal article" date="2021" name="Nat. Commun.">
        <title>Genetic determinants of endophytism in the Arabidopsis root mycobiome.</title>
        <authorList>
            <person name="Mesny F."/>
            <person name="Miyauchi S."/>
            <person name="Thiergart T."/>
            <person name="Pickel B."/>
            <person name="Atanasova L."/>
            <person name="Karlsson M."/>
            <person name="Huettel B."/>
            <person name="Barry K.W."/>
            <person name="Haridas S."/>
            <person name="Chen C."/>
            <person name="Bauer D."/>
            <person name="Andreopoulos W."/>
            <person name="Pangilinan J."/>
            <person name="LaButti K."/>
            <person name="Riley R."/>
            <person name="Lipzen A."/>
            <person name="Clum A."/>
            <person name="Drula E."/>
            <person name="Henrissat B."/>
            <person name="Kohler A."/>
            <person name="Grigoriev I.V."/>
            <person name="Martin F.M."/>
            <person name="Hacquard S."/>
        </authorList>
    </citation>
    <scope>NUCLEOTIDE SEQUENCE</scope>
    <source>
        <strain evidence="2">MPI-CAGE-CH-0243</strain>
    </source>
</reference>
<dbReference type="EMBL" id="JAGMWT010000015">
    <property type="protein sequence ID" value="KAH7115854.1"/>
    <property type="molecule type" value="Genomic_DNA"/>
</dbReference>
<dbReference type="Proteomes" id="UP000700596">
    <property type="component" value="Unassembled WGS sequence"/>
</dbReference>
<organism evidence="2 3">
    <name type="scientific">Dendryphion nanum</name>
    <dbReference type="NCBI Taxonomy" id="256645"/>
    <lineage>
        <taxon>Eukaryota</taxon>
        <taxon>Fungi</taxon>
        <taxon>Dikarya</taxon>
        <taxon>Ascomycota</taxon>
        <taxon>Pezizomycotina</taxon>
        <taxon>Dothideomycetes</taxon>
        <taxon>Pleosporomycetidae</taxon>
        <taxon>Pleosporales</taxon>
        <taxon>Torulaceae</taxon>
        <taxon>Dendryphion</taxon>
    </lineage>
</organism>
<dbReference type="GO" id="GO:0008270">
    <property type="term" value="F:zinc ion binding"/>
    <property type="evidence" value="ECO:0007669"/>
    <property type="project" value="InterPro"/>
</dbReference>
<keyword evidence="3" id="KW-1185">Reference proteome</keyword>
<feature type="region of interest" description="Disordered" evidence="1">
    <location>
        <begin position="89"/>
        <end position="137"/>
    </location>
</feature>
<feature type="compositionally biased region" description="Low complexity" evidence="1">
    <location>
        <begin position="112"/>
        <end position="129"/>
    </location>
</feature>
<dbReference type="GO" id="GO:0003676">
    <property type="term" value="F:nucleic acid binding"/>
    <property type="evidence" value="ECO:0007669"/>
    <property type="project" value="InterPro"/>
</dbReference>
<name>A0A9P9DB05_9PLEO</name>
<accession>A0A9P9DB05</accession>
<dbReference type="InterPro" id="IPR011333">
    <property type="entry name" value="SKP1/BTB/POZ_sf"/>
</dbReference>
<dbReference type="InterPro" id="IPR036875">
    <property type="entry name" value="Znf_CCHC_sf"/>
</dbReference>
<dbReference type="AlphaFoldDB" id="A0A9P9DB05"/>
<sequence>MNSSISVTGTAGSNKASKQANLVHQARCAYCKCIGHTVSECTKKRANPRKCAYCSVYGHAEANCRPKKYAPKNAKDAFAVKAKNGSSPALLAKLPNPSAKPSGHAKRRSSGSVPVAAPKKAAVSKPKNSNLRKPIDDTPIPMQAKKSWAEVFDPETLEEELLDLVNSGKSTAYTVLLYNDYYSADQVIDWKFEGRYFFSFFCHRAKLASKSRWFRNQFLVEDQLNLDRTPLVLTSLCPAATILLCKYMYNYQGLKDLLIYVDHPAMMPFPARNPAWFNECDFREYLRTLLSLYHESVRYGISDLEADAIKWFKVVLRDWLYIAGIRNNQADRFFNDLIREVWQLADTFQNDELKDILFFYIAHHEVFRMPNGRCRYWIELESLTAQVTGNN</sequence>
<dbReference type="SUPFAM" id="SSF57756">
    <property type="entry name" value="Retrovirus zinc finger-like domains"/>
    <property type="match status" value="1"/>
</dbReference>
<evidence type="ECO:0000256" key="1">
    <source>
        <dbReference type="SAM" id="MobiDB-lite"/>
    </source>
</evidence>
<comment type="caution">
    <text evidence="2">The sequence shown here is derived from an EMBL/GenBank/DDBJ whole genome shotgun (WGS) entry which is preliminary data.</text>
</comment>